<evidence type="ECO:0000313" key="8">
    <source>
        <dbReference type="EMBL" id="JAV08742.1"/>
    </source>
</evidence>
<organism evidence="8">
    <name type="scientific">Nyssomyia neivai</name>
    <dbReference type="NCBI Taxonomy" id="330878"/>
    <lineage>
        <taxon>Eukaryota</taxon>
        <taxon>Metazoa</taxon>
        <taxon>Ecdysozoa</taxon>
        <taxon>Arthropoda</taxon>
        <taxon>Hexapoda</taxon>
        <taxon>Insecta</taxon>
        <taxon>Pterygota</taxon>
        <taxon>Neoptera</taxon>
        <taxon>Endopterygota</taxon>
        <taxon>Diptera</taxon>
        <taxon>Nematocera</taxon>
        <taxon>Psychodoidea</taxon>
        <taxon>Psychodidae</taxon>
        <taxon>Nyssomyia</taxon>
    </lineage>
</organism>
<evidence type="ECO:0000256" key="5">
    <source>
        <dbReference type="ARBA" id="ARBA00024195"/>
    </source>
</evidence>
<evidence type="ECO:0000256" key="6">
    <source>
        <dbReference type="SAM" id="SignalP"/>
    </source>
</evidence>
<keyword evidence="4" id="KW-1015">Disulfide bond</keyword>
<evidence type="ECO:0000256" key="3">
    <source>
        <dbReference type="ARBA" id="ARBA00022825"/>
    </source>
</evidence>
<dbReference type="InterPro" id="IPR043504">
    <property type="entry name" value="Peptidase_S1_PA_chymotrypsin"/>
</dbReference>
<keyword evidence="6" id="KW-0732">Signal</keyword>
<accession>A0A1L8DQL7</accession>
<reference evidence="8" key="1">
    <citation type="submission" date="2016-12" db="EMBL/GenBank/DDBJ databases">
        <title>An insight into the sialome and mialome of the sand fly, Nyssomyia neivai.</title>
        <authorList>
            <person name="Sebastian V."/>
            <person name="Goulart T.M."/>
            <person name="Oliveira W."/>
            <person name="Calvo E."/>
            <person name="Oliveira L.F."/>
            <person name="Pinto M.C."/>
            <person name="Rosselino A.M."/>
            <person name="Ribeiro J.M."/>
        </authorList>
    </citation>
    <scope>NUCLEOTIDE SEQUENCE</scope>
</reference>
<feature type="domain" description="Peptidase S1" evidence="7">
    <location>
        <begin position="23"/>
        <end position="265"/>
    </location>
</feature>
<dbReference type="InterPro" id="IPR001254">
    <property type="entry name" value="Trypsin_dom"/>
</dbReference>
<name>A0A1L8DQL7_9DIPT</name>
<dbReference type="PROSITE" id="PS00134">
    <property type="entry name" value="TRYPSIN_HIS"/>
    <property type="match status" value="1"/>
</dbReference>
<feature type="signal peptide" evidence="6">
    <location>
        <begin position="1"/>
        <end position="19"/>
    </location>
</feature>
<dbReference type="Pfam" id="PF00089">
    <property type="entry name" value="Trypsin"/>
    <property type="match status" value="1"/>
</dbReference>
<proteinExistence type="inferred from homology"/>
<protein>
    <submittedName>
        <fullName evidence="8">Putative trypsin</fullName>
    </submittedName>
</protein>
<dbReference type="FunFam" id="2.40.10.10:FF:000068">
    <property type="entry name" value="transmembrane protease serine 2"/>
    <property type="match status" value="1"/>
</dbReference>
<feature type="chain" id="PRO_5013063881" evidence="6">
    <location>
        <begin position="20"/>
        <end position="267"/>
    </location>
</feature>
<dbReference type="InterPro" id="IPR001314">
    <property type="entry name" value="Peptidase_S1A"/>
</dbReference>
<dbReference type="PANTHER" id="PTHR24276:SF95">
    <property type="entry name" value="PEPTIDASE S1 DOMAIN-CONTAINING PROTEIN"/>
    <property type="match status" value="1"/>
</dbReference>
<dbReference type="PRINTS" id="PR00722">
    <property type="entry name" value="CHYMOTRYPSIN"/>
</dbReference>
<evidence type="ECO:0000256" key="1">
    <source>
        <dbReference type="ARBA" id="ARBA00022670"/>
    </source>
</evidence>
<dbReference type="CDD" id="cd00190">
    <property type="entry name" value="Tryp_SPc"/>
    <property type="match status" value="1"/>
</dbReference>
<evidence type="ECO:0000256" key="2">
    <source>
        <dbReference type="ARBA" id="ARBA00022801"/>
    </source>
</evidence>
<dbReference type="PANTHER" id="PTHR24276">
    <property type="entry name" value="POLYSERASE-RELATED"/>
    <property type="match status" value="1"/>
</dbReference>
<comment type="similarity">
    <text evidence="5">Belongs to the peptidase S1 family. CLIP subfamily.</text>
</comment>
<dbReference type="GO" id="GO:0006508">
    <property type="term" value="P:proteolysis"/>
    <property type="evidence" value="ECO:0007669"/>
    <property type="project" value="UniProtKB-KW"/>
</dbReference>
<dbReference type="SMART" id="SM00020">
    <property type="entry name" value="Tryp_SPc"/>
    <property type="match status" value="1"/>
</dbReference>
<dbReference type="Gene3D" id="2.40.10.10">
    <property type="entry name" value="Trypsin-like serine proteases"/>
    <property type="match status" value="1"/>
</dbReference>
<dbReference type="AlphaFoldDB" id="A0A1L8DQL7"/>
<keyword evidence="3" id="KW-0720">Serine protease</keyword>
<dbReference type="InterPro" id="IPR009003">
    <property type="entry name" value="Peptidase_S1_PA"/>
</dbReference>
<dbReference type="GO" id="GO:0004252">
    <property type="term" value="F:serine-type endopeptidase activity"/>
    <property type="evidence" value="ECO:0007669"/>
    <property type="project" value="InterPro"/>
</dbReference>
<dbReference type="SUPFAM" id="SSF50494">
    <property type="entry name" value="Trypsin-like serine proteases"/>
    <property type="match status" value="1"/>
</dbReference>
<dbReference type="InterPro" id="IPR050430">
    <property type="entry name" value="Peptidase_S1"/>
</dbReference>
<dbReference type="PROSITE" id="PS50240">
    <property type="entry name" value="TRYPSIN_DOM"/>
    <property type="match status" value="1"/>
</dbReference>
<evidence type="ECO:0000259" key="7">
    <source>
        <dbReference type="PROSITE" id="PS50240"/>
    </source>
</evidence>
<keyword evidence="1" id="KW-0645">Protease</keyword>
<sequence length="267" mass="29456">MNTFIFVTLILICAIVASAKPRIIGGLPTKPHEFPYMISLQWLDNPDQKHFCGGAILNENWIITAGHCVKAFSKVEGMTDIVAGAYLISHSNHNEQRRKPKQIIVHESYTIEHSPAPHDIALIEVDVPFELNKNVGSIQVPADEPRYPTGNLTLTGLGATSTGDDPKYSDKLLKVDLGVVTLEMCYKMYSTWNSPLDDTNLCAGDRNRAPCNCDSGGPLVEFDTKGQVVLLGTVSWSYQPCATPGKTAVFVNITHYVKWIQDIINKN</sequence>
<dbReference type="InterPro" id="IPR018114">
    <property type="entry name" value="TRYPSIN_HIS"/>
</dbReference>
<keyword evidence="2" id="KW-0378">Hydrolase</keyword>
<evidence type="ECO:0000256" key="4">
    <source>
        <dbReference type="ARBA" id="ARBA00023157"/>
    </source>
</evidence>
<dbReference type="EMBL" id="GFDF01005342">
    <property type="protein sequence ID" value="JAV08742.1"/>
    <property type="molecule type" value="Transcribed_RNA"/>
</dbReference>